<organism evidence="4 5">
    <name type="scientific">Lolliginicoccus lacisalsi</name>
    <dbReference type="NCBI Taxonomy" id="2742202"/>
    <lineage>
        <taxon>Bacteria</taxon>
        <taxon>Bacillati</taxon>
        <taxon>Actinomycetota</taxon>
        <taxon>Actinomycetes</taxon>
        <taxon>Mycobacteriales</taxon>
        <taxon>Hoyosellaceae</taxon>
        <taxon>Lolliginicoccus</taxon>
    </lineage>
</organism>
<gene>
    <name evidence="4" type="ORF">HT102_14220</name>
</gene>
<feature type="domain" description="SHSP" evidence="3">
    <location>
        <begin position="40"/>
        <end position="150"/>
    </location>
</feature>
<evidence type="ECO:0000313" key="5">
    <source>
        <dbReference type="Proteomes" id="UP000642993"/>
    </source>
</evidence>
<evidence type="ECO:0000313" key="4">
    <source>
        <dbReference type="EMBL" id="MBD8507639.1"/>
    </source>
</evidence>
<dbReference type="PROSITE" id="PS01031">
    <property type="entry name" value="SHSP"/>
    <property type="match status" value="1"/>
</dbReference>
<dbReference type="SUPFAM" id="SSF49764">
    <property type="entry name" value="HSP20-like chaperones"/>
    <property type="match status" value="1"/>
</dbReference>
<sequence>MALPARRAAATPALGRWDPFRDFEELYDRLGRWLDTTPGDAPASWVPNVDIEETDTAYKVEAELPGVTKDNIAIEYREGVLHISGEVEEKERDGIVHRRARRTGRFSYQVSLPTEIDHDNIGAQLNDGVLAVTLPKSQKRDSARKIEITG</sequence>
<evidence type="ECO:0000259" key="3">
    <source>
        <dbReference type="PROSITE" id="PS01031"/>
    </source>
</evidence>
<dbReference type="CDD" id="cd06464">
    <property type="entry name" value="ACD_sHsps-like"/>
    <property type="match status" value="1"/>
</dbReference>
<evidence type="ECO:0000256" key="1">
    <source>
        <dbReference type="PROSITE-ProRule" id="PRU00285"/>
    </source>
</evidence>
<comment type="similarity">
    <text evidence="1 2">Belongs to the small heat shock protein (HSP20) family.</text>
</comment>
<keyword evidence="5" id="KW-1185">Reference proteome</keyword>
<dbReference type="PANTHER" id="PTHR11527">
    <property type="entry name" value="HEAT-SHOCK PROTEIN 20 FAMILY MEMBER"/>
    <property type="match status" value="1"/>
</dbReference>
<dbReference type="AlphaFoldDB" id="A0A927JE38"/>
<dbReference type="RefSeq" id="WP_192040095.1">
    <property type="nucleotide sequence ID" value="NZ_JACYWE010000009.1"/>
</dbReference>
<reference evidence="4" key="1">
    <citation type="submission" date="2020-09" db="EMBL/GenBank/DDBJ databases">
        <title>Hoyosella lacisalsi sp. nov., a halotolerant actinobacterium isolated from soil of Lake Gudzhirganskoe.</title>
        <authorList>
            <person name="Yang Q."/>
            <person name="Guo P.Y."/>
            <person name="Liu S.W."/>
            <person name="Li F.N."/>
            <person name="Sun C.H."/>
        </authorList>
    </citation>
    <scope>NUCLEOTIDE SEQUENCE</scope>
    <source>
        <strain evidence="4">G463</strain>
    </source>
</reference>
<dbReference type="EMBL" id="JACYWE010000009">
    <property type="protein sequence ID" value="MBD8507639.1"/>
    <property type="molecule type" value="Genomic_DNA"/>
</dbReference>
<dbReference type="InterPro" id="IPR031107">
    <property type="entry name" value="Small_HSP"/>
</dbReference>
<comment type="caution">
    <text evidence="4">The sequence shown here is derived from an EMBL/GenBank/DDBJ whole genome shotgun (WGS) entry which is preliminary data.</text>
</comment>
<name>A0A927JE38_9ACTN</name>
<dbReference type="Proteomes" id="UP000642993">
    <property type="component" value="Unassembled WGS sequence"/>
</dbReference>
<dbReference type="InterPro" id="IPR002068">
    <property type="entry name" value="A-crystallin/Hsp20_dom"/>
</dbReference>
<dbReference type="Pfam" id="PF00011">
    <property type="entry name" value="HSP20"/>
    <property type="match status" value="1"/>
</dbReference>
<protein>
    <submittedName>
        <fullName evidence="4">Hsp20/alpha crystallin family protein</fullName>
    </submittedName>
</protein>
<dbReference type="InterPro" id="IPR008978">
    <property type="entry name" value="HSP20-like_chaperone"/>
</dbReference>
<evidence type="ECO:0000256" key="2">
    <source>
        <dbReference type="RuleBase" id="RU003616"/>
    </source>
</evidence>
<proteinExistence type="inferred from homology"/>
<accession>A0A927JE38</accession>
<dbReference type="Gene3D" id="2.60.40.790">
    <property type="match status" value="1"/>
</dbReference>